<organism evidence="1 2">
    <name type="scientific">Zophobas morio</name>
    <dbReference type="NCBI Taxonomy" id="2755281"/>
    <lineage>
        <taxon>Eukaryota</taxon>
        <taxon>Metazoa</taxon>
        <taxon>Ecdysozoa</taxon>
        <taxon>Arthropoda</taxon>
        <taxon>Hexapoda</taxon>
        <taxon>Insecta</taxon>
        <taxon>Pterygota</taxon>
        <taxon>Neoptera</taxon>
        <taxon>Endopterygota</taxon>
        <taxon>Coleoptera</taxon>
        <taxon>Polyphaga</taxon>
        <taxon>Cucujiformia</taxon>
        <taxon>Tenebrionidae</taxon>
        <taxon>Zophobas</taxon>
    </lineage>
</organism>
<sequence>MDSKIQAFIHTIPIFFQKIYSNRPKQQIEKSNILKRTEMPLLILKQTEPYLLVRVAQKKEHPLHRYFHMKRITIGHLKICYLCLEQVHEKTQYEEKEKERQ</sequence>
<keyword evidence="2" id="KW-1185">Reference proteome</keyword>
<dbReference type="AlphaFoldDB" id="A0AA38IYM9"/>
<comment type="caution">
    <text evidence="1">The sequence shown here is derived from an EMBL/GenBank/DDBJ whole genome shotgun (WGS) entry which is preliminary data.</text>
</comment>
<accession>A0AA38IYM9</accession>
<protein>
    <submittedName>
        <fullName evidence="1">Uncharacterized protein</fullName>
    </submittedName>
</protein>
<dbReference type="EMBL" id="JALNTZ010000002">
    <property type="protein sequence ID" value="KAJ3661559.1"/>
    <property type="molecule type" value="Genomic_DNA"/>
</dbReference>
<reference evidence="1" key="1">
    <citation type="journal article" date="2023" name="G3 (Bethesda)">
        <title>Whole genome assemblies of Zophobas morio and Tenebrio molitor.</title>
        <authorList>
            <person name="Kaur S."/>
            <person name="Stinson S.A."/>
            <person name="diCenzo G.C."/>
        </authorList>
    </citation>
    <scope>NUCLEOTIDE SEQUENCE</scope>
    <source>
        <strain evidence="1">QUZm001</strain>
    </source>
</reference>
<dbReference type="Proteomes" id="UP001168821">
    <property type="component" value="Unassembled WGS sequence"/>
</dbReference>
<gene>
    <name evidence="1" type="ORF">Zmor_005950</name>
</gene>
<name>A0AA38IYM9_9CUCU</name>
<evidence type="ECO:0000313" key="1">
    <source>
        <dbReference type="EMBL" id="KAJ3661559.1"/>
    </source>
</evidence>
<proteinExistence type="predicted"/>
<evidence type="ECO:0000313" key="2">
    <source>
        <dbReference type="Proteomes" id="UP001168821"/>
    </source>
</evidence>